<keyword evidence="2" id="KW-1185">Reference proteome</keyword>
<dbReference type="RefSeq" id="WP_125654791.1">
    <property type="nucleotide sequence ID" value="NZ_AP019308.1"/>
</dbReference>
<sequence>MIAWFILACEIGFWVFVIAGLFMRYVLKQKKFGGFLLLCTPLIDLILIIVTIIDLRNGTKADFFHGLAAIYIGVTIAYGHRMIQWADARFAHWFAGRAKPQSAPKFGKQHASKERADWFRHLLAWAIGVALLFGMVFIIGNLEQTSQLLSLAGGWTVVLLIDFLISFSYTLWPKKGKDQSW</sequence>
<dbReference type="Proteomes" id="UP000275368">
    <property type="component" value="Chromosome"/>
</dbReference>
<evidence type="ECO:0000313" key="1">
    <source>
        <dbReference type="EMBL" id="BBH20030.1"/>
    </source>
</evidence>
<dbReference type="EMBL" id="AP019308">
    <property type="protein sequence ID" value="BBH20030.1"/>
    <property type="molecule type" value="Genomic_DNA"/>
</dbReference>
<dbReference type="OrthoDB" id="2082317at2"/>
<proteinExistence type="predicted"/>
<organism evidence="1 2">
    <name type="scientific">Paenibacillus baekrokdamisoli</name>
    <dbReference type="NCBI Taxonomy" id="1712516"/>
    <lineage>
        <taxon>Bacteria</taxon>
        <taxon>Bacillati</taxon>
        <taxon>Bacillota</taxon>
        <taxon>Bacilli</taxon>
        <taxon>Bacillales</taxon>
        <taxon>Paenibacillaceae</taxon>
        <taxon>Paenibacillus</taxon>
    </lineage>
</organism>
<dbReference type="AlphaFoldDB" id="A0A3G9IMG3"/>
<protein>
    <submittedName>
        <fullName evidence="1">Putative membrane protein YmcC</fullName>
    </submittedName>
</protein>
<dbReference type="KEGG" id="pbk:Back11_13750"/>
<name>A0A3G9IMG3_9BACL</name>
<accession>A0A3G9IMG3</accession>
<gene>
    <name evidence="1" type="primary">ymcC</name>
    <name evidence="1" type="ORF">Back11_13750</name>
</gene>
<evidence type="ECO:0000313" key="2">
    <source>
        <dbReference type="Proteomes" id="UP000275368"/>
    </source>
</evidence>
<reference evidence="1 2" key="1">
    <citation type="submission" date="2018-11" db="EMBL/GenBank/DDBJ databases">
        <title>Complete genome sequence of Paenibacillus baekrokdamisoli strain KCTC 33723.</title>
        <authorList>
            <person name="Kang S.W."/>
            <person name="Lee K.C."/>
            <person name="Kim K.K."/>
            <person name="Kim J.S."/>
            <person name="Kim D.S."/>
            <person name="Ko S.H."/>
            <person name="Yang S.H."/>
            <person name="Lee J.S."/>
        </authorList>
    </citation>
    <scope>NUCLEOTIDE SEQUENCE [LARGE SCALE GENOMIC DNA]</scope>
    <source>
        <strain evidence="1 2">KCTC 33723</strain>
    </source>
</reference>